<proteinExistence type="predicted"/>
<feature type="compositionally biased region" description="Polar residues" evidence="7">
    <location>
        <begin position="8"/>
        <end position="20"/>
    </location>
</feature>
<feature type="region of interest" description="Disordered" evidence="7">
    <location>
        <begin position="189"/>
        <end position="241"/>
    </location>
</feature>
<dbReference type="SUPFAM" id="SSF57850">
    <property type="entry name" value="RING/U-box"/>
    <property type="match status" value="1"/>
</dbReference>
<dbReference type="STRING" id="1036808.A0A0C3A697"/>
<feature type="compositionally biased region" description="Basic and acidic residues" evidence="7">
    <location>
        <begin position="211"/>
        <end position="222"/>
    </location>
</feature>
<keyword evidence="3 6" id="KW-0863">Zinc-finger</keyword>
<gene>
    <name evidence="10" type="ORF">SCLCIDRAFT_103773</name>
</gene>
<keyword evidence="5" id="KW-0862">Zinc</keyword>
<name>A0A0C3A697_9AGAM</name>
<evidence type="ECO:0000256" key="8">
    <source>
        <dbReference type="SAM" id="Phobius"/>
    </source>
</evidence>
<keyword evidence="8" id="KW-0472">Membrane</keyword>
<feature type="domain" description="RING-type" evidence="9">
    <location>
        <begin position="450"/>
        <end position="543"/>
    </location>
</feature>
<dbReference type="EMBL" id="KN822007">
    <property type="protein sequence ID" value="KIM69208.1"/>
    <property type="molecule type" value="Genomic_DNA"/>
</dbReference>
<dbReference type="GO" id="GO:0005737">
    <property type="term" value="C:cytoplasm"/>
    <property type="evidence" value="ECO:0007669"/>
    <property type="project" value="TreeGrafter"/>
</dbReference>
<evidence type="ECO:0000256" key="5">
    <source>
        <dbReference type="ARBA" id="ARBA00022833"/>
    </source>
</evidence>
<feature type="compositionally biased region" description="Low complexity" evidence="7">
    <location>
        <begin position="200"/>
        <end position="210"/>
    </location>
</feature>
<feature type="transmembrane region" description="Helical" evidence="8">
    <location>
        <begin position="305"/>
        <end position="327"/>
    </location>
</feature>
<evidence type="ECO:0000313" key="11">
    <source>
        <dbReference type="Proteomes" id="UP000053989"/>
    </source>
</evidence>
<feature type="region of interest" description="Disordered" evidence="7">
    <location>
        <begin position="463"/>
        <end position="487"/>
    </location>
</feature>
<feature type="region of interest" description="Disordered" evidence="7">
    <location>
        <begin position="405"/>
        <end position="425"/>
    </location>
</feature>
<dbReference type="Gene3D" id="3.30.40.10">
    <property type="entry name" value="Zinc/RING finger domain, C3HC4 (zinc finger)"/>
    <property type="match status" value="1"/>
</dbReference>
<reference evidence="11" key="2">
    <citation type="submission" date="2015-01" db="EMBL/GenBank/DDBJ databases">
        <title>Evolutionary Origins and Diversification of the Mycorrhizal Mutualists.</title>
        <authorList>
            <consortium name="DOE Joint Genome Institute"/>
            <consortium name="Mycorrhizal Genomics Consortium"/>
            <person name="Kohler A."/>
            <person name="Kuo A."/>
            <person name="Nagy L.G."/>
            <person name="Floudas D."/>
            <person name="Copeland A."/>
            <person name="Barry K.W."/>
            <person name="Cichocki N."/>
            <person name="Veneault-Fourrey C."/>
            <person name="LaButti K."/>
            <person name="Lindquist E.A."/>
            <person name="Lipzen A."/>
            <person name="Lundell T."/>
            <person name="Morin E."/>
            <person name="Murat C."/>
            <person name="Riley R."/>
            <person name="Ohm R."/>
            <person name="Sun H."/>
            <person name="Tunlid A."/>
            <person name="Henrissat B."/>
            <person name="Grigoriev I.V."/>
            <person name="Hibbett D.S."/>
            <person name="Martin F."/>
        </authorList>
    </citation>
    <scope>NUCLEOTIDE SEQUENCE [LARGE SCALE GENOMIC DNA]</scope>
    <source>
        <strain evidence="11">Foug A</strain>
    </source>
</reference>
<keyword evidence="11" id="KW-1185">Reference proteome</keyword>
<dbReference type="GO" id="GO:0006511">
    <property type="term" value="P:ubiquitin-dependent protein catabolic process"/>
    <property type="evidence" value="ECO:0007669"/>
    <property type="project" value="TreeGrafter"/>
</dbReference>
<evidence type="ECO:0000256" key="3">
    <source>
        <dbReference type="ARBA" id="ARBA00022771"/>
    </source>
</evidence>
<dbReference type="GO" id="GO:0008270">
    <property type="term" value="F:zinc ion binding"/>
    <property type="evidence" value="ECO:0007669"/>
    <property type="project" value="UniProtKB-KW"/>
</dbReference>
<dbReference type="HOGENOM" id="CLU_026647_0_0_1"/>
<dbReference type="PROSITE" id="PS50089">
    <property type="entry name" value="ZF_RING_2"/>
    <property type="match status" value="1"/>
</dbReference>
<dbReference type="CDD" id="cd16448">
    <property type="entry name" value="RING-H2"/>
    <property type="match status" value="1"/>
</dbReference>
<dbReference type="InterPro" id="IPR013083">
    <property type="entry name" value="Znf_RING/FYVE/PHD"/>
</dbReference>
<feature type="transmembrane region" description="Helical" evidence="8">
    <location>
        <begin position="283"/>
        <end position="299"/>
    </location>
</feature>
<dbReference type="GO" id="GO:0061630">
    <property type="term" value="F:ubiquitin protein ligase activity"/>
    <property type="evidence" value="ECO:0007669"/>
    <property type="project" value="TreeGrafter"/>
</dbReference>
<reference evidence="10 11" key="1">
    <citation type="submission" date="2014-04" db="EMBL/GenBank/DDBJ databases">
        <authorList>
            <consortium name="DOE Joint Genome Institute"/>
            <person name="Kuo A."/>
            <person name="Kohler A."/>
            <person name="Nagy L.G."/>
            <person name="Floudas D."/>
            <person name="Copeland A."/>
            <person name="Barry K.W."/>
            <person name="Cichocki N."/>
            <person name="Veneault-Fourrey C."/>
            <person name="LaButti K."/>
            <person name="Lindquist E.A."/>
            <person name="Lipzen A."/>
            <person name="Lundell T."/>
            <person name="Morin E."/>
            <person name="Murat C."/>
            <person name="Sun H."/>
            <person name="Tunlid A."/>
            <person name="Henrissat B."/>
            <person name="Grigoriev I.V."/>
            <person name="Hibbett D.S."/>
            <person name="Martin F."/>
            <person name="Nordberg H.P."/>
            <person name="Cantor M.N."/>
            <person name="Hua S.X."/>
        </authorList>
    </citation>
    <scope>NUCLEOTIDE SEQUENCE [LARGE SCALE GENOMIC DNA]</scope>
    <source>
        <strain evidence="10 11">Foug A</strain>
    </source>
</reference>
<dbReference type="OrthoDB" id="8062037at2759"/>
<dbReference type="InParanoid" id="A0A0C3A697"/>
<dbReference type="InterPro" id="IPR051826">
    <property type="entry name" value="E3_ubiquitin-ligase_domain"/>
</dbReference>
<dbReference type="InterPro" id="IPR001841">
    <property type="entry name" value="Znf_RING"/>
</dbReference>
<feature type="compositionally biased region" description="Polar residues" evidence="7">
    <location>
        <begin position="32"/>
        <end position="57"/>
    </location>
</feature>
<feature type="compositionally biased region" description="Basic and acidic residues" evidence="7">
    <location>
        <begin position="190"/>
        <end position="199"/>
    </location>
</feature>
<evidence type="ECO:0000313" key="10">
    <source>
        <dbReference type="EMBL" id="KIM69208.1"/>
    </source>
</evidence>
<dbReference type="Proteomes" id="UP000053989">
    <property type="component" value="Unassembled WGS sequence"/>
</dbReference>
<dbReference type="AlphaFoldDB" id="A0A0C3A697"/>
<evidence type="ECO:0000256" key="1">
    <source>
        <dbReference type="ARBA" id="ARBA00004906"/>
    </source>
</evidence>
<feature type="transmembrane region" description="Helical" evidence="8">
    <location>
        <begin position="247"/>
        <end position="271"/>
    </location>
</feature>
<dbReference type="InterPro" id="IPR024766">
    <property type="entry name" value="Znf_RING_H2"/>
</dbReference>
<feature type="compositionally biased region" description="Polar residues" evidence="7">
    <location>
        <begin position="71"/>
        <end position="88"/>
    </location>
</feature>
<organism evidence="10 11">
    <name type="scientific">Scleroderma citrinum Foug A</name>
    <dbReference type="NCBI Taxonomy" id="1036808"/>
    <lineage>
        <taxon>Eukaryota</taxon>
        <taxon>Fungi</taxon>
        <taxon>Dikarya</taxon>
        <taxon>Basidiomycota</taxon>
        <taxon>Agaricomycotina</taxon>
        <taxon>Agaricomycetes</taxon>
        <taxon>Agaricomycetidae</taxon>
        <taxon>Boletales</taxon>
        <taxon>Sclerodermatineae</taxon>
        <taxon>Sclerodermataceae</taxon>
        <taxon>Scleroderma</taxon>
    </lineage>
</organism>
<evidence type="ECO:0000259" key="9">
    <source>
        <dbReference type="PROSITE" id="PS50089"/>
    </source>
</evidence>
<protein>
    <recommendedName>
        <fullName evidence="9">RING-type domain-containing protein</fullName>
    </recommendedName>
</protein>
<evidence type="ECO:0000256" key="7">
    <source>
        <dbReference type="SAM" id="MobiDB-lite"/>
    </source>
</evidence>
<dbReference type="SMART" id="SM00184">
    <property type="entry name" value="RING"/>
    <property type="match status" value="1"/>
</dbReference>
<dbReference type="PANTHER" id="PTHR22765:SF416">
    <property type="entry name" value="E3 UBIQUITIN-PROTEIN LIGASE GODZILLA"/>
    <property type="match status" value="1"/>
</dbReference>
<keyword evidence="8" id="KW-0812">Transmembrane</keyword>
<accession>A0A0C3A697</accession>
<feature type="transmembrane region" description="Helical" evidence="8">
    <location>
        <begin position="112"/>
        <end position="137"/>
    </location>
</feature>
<feature type="compositionally biased region" description="Basic and acidic residues" evidence="7">
    <location>
        <begin position="463"/>
        <end position="479"/>
    </location>
</feature>
<evidence type="ECO:0000256" key="6">
    <source>
        <dbReference type="PROSITE-ProRule" id="PRU00175"/>
    </source>
</evidence>
<feature type="region of interest" description="Disordered" evidence="7">
    <location>
        <begin position="1"/>
        <end position="88"/>
    </location>
</feature>
<dbReference type="Pfam" id="PF12678">
    <property type="entry name" value="zf-rbx1"/>
    <property type="match status" value="1"/>
</dbReference>
<comment type="pathway">
    <text evidence="1">Protein modification; protein ubiquitination.</text>
</comment>
<feature type="compositionally biased region" description="Pro residues" evidence="7">
    <location>
        <begin position="229"/>
        <end position="241"/>
    </location>
</feature>
<dbReference type="PANTHER" id="PTHR22765">
    <property type="entry name" value="RING FINGER AND PROTEASE ASSOCIATED DOMAIN-CONTAINING"/>
    <property type="match status" value="1"/>
</dbReference>
<sequence>MPEAPTIDAQSLRRTQSTGNIGARDSIHSSRARVSTSNNRSAFSGNRTGPSSLSNGGTPPDEQPGSREVRQTPSQSTNVQRTEPQTVEPQSLYARAKHFLGIGPNVSKTRKALVSLVLTLSYSFLQVVAIITVLSIASITPNPQDHSVKQINACGRPLVAWNCIWIGRLFLASGLSYWHFLRIRAADNAPRGEDSESTRRSSNNQNSRSSDTNRRTRGERRSRGSSPGPSAPPNSEPAEPAPPYNPLYARLSLFASMLSLAWFLTAHILEYTSIQTCRLSSPLVWWLTFAVLCTMYFIVLEVVLFGFLVFMVLPLIMLLYSIVLLCLGRHPLQNPHYIKPEIGKLPKSIVERIPLVIYIPPPPDDVGSPVSLPMAVHSYPPKPPPVVRKKRFAFIPRRIKKAGPSENQVEDTVKTSKPVDNNGGAETWEDNWVQYEEYGFVRLDRNRAVCAICLMDFEEPTKKSTVPDKNAEVNQHRDPTPSGEGVDIPVEHITEEERNTLPQLRDAGEGPQPLRLLKCHHVFHKTCIDPWLIDVSGRCPVCQRPVEVDDVEPKKSKRGRRS</sequence>
<feature type="transmembrane region" description="Helical" evidence="8">
    <location>
        <begin position="158"/>
        <end position="180"/>
    </location>
</feature>
<evidence type="ECO:0000256" key="4">
    <source>
        <dbReference type="ARBA" id="ARBA00022786"/>
    </source>
</evidence>
<keyword evidence="8" id="KW-1133">Transmembrane helix</keyword>
<evidence type="ECO:0000256" key="2">
    <source>
        <dbReference type="ARBA" id="ARBA00022723"/>
    </source>
</evidence>
<keyword evidence="2" id="KW-0479">Metal-binding</keyword>
<keyword evidence="4" id="KW-0833">Ubl conjugation pathway</keyword>